<feature type="compositionally biased region" description="Basic and acidic residues" evidence="1">
    <location>
        <begin position="166"/>
        <end position="185"/>
    </location>
</feature>
<gene>
    <name evidence="2" type="ORF">MetMK1DRAFT_00033220</name>
</gene>
<proteinExistence type="predicted"/>
<dbReference type="Proteomes" id="UP000003980">
    <property type="component" value="Unassembled WGS sequence"/>
</dbReference>
<feature type="compositionally biased region" description="Basic and acidic residues" evidence="1">
    <location>
        <begin position="51"/>
        <end position="62"/>
    </location>
</feature>
<feature type="compositionally biased region" description="Polar residues" evidence="1">
    <location>
        <begin position="152"/>
        <end position="161"/>
    </location>
</feature>
<accession>H2C9P8</accession>
<evidence type="ECO:0000256" key="1">
    <source>
        <dbReference type="SAM" id="MobiDB-lite"/>
    </source>
</evidence>
<dbReference type="RefSeq" id="WP_009075753.1">
    <property type="nucleotide sequence ID" value="NZ_JH597770.1"/>
</dbReference>
<organism evidence="2 3">
    <name type="scientific">Metallosphaera yellowstonensis MK1</name>
    <dbReference type="NCBI Taxonomy" id="671065"/>
    <lineage>
        <taxon>Archaea</taxon>
        <taxon>Thermoproteota</taxon>
        <taxon>Thermoprotei</taxon>
        <taxon>Sulfolobales</taxon>
        <taxon>Sulfolobaceae</taxon>
        <taxon>Metallosphaera</taxon>
    </lineage>
</organism>
<evidence type="ECO:0000313" key="3">
    <source>
        <dbReference type="Proteomes" id="UP000003980"/>
    </source>
</evidence>
<feature type="region of interest" description="Disordered" evidence="1">
    <location>
        <begin position="141"/>
        <end position="185"/>
    </location>
</feature>
<feature type="region of interest" description="Disordered" evidence="1">
    <location>
        <begin position="38"/>
        <end position="118"/>
    </location>
</feature>
<name>H2C9P8_9CREN</name>
<sequence length="255" mass="27959">MVLVDGRASVRNAAETFGLERELMEALGELDDAWRSCQAGEGSGRHHGRHREPQRSGVREPLRTTGSTATPLEVREGQAPHGRHSGPQAGRSRFPLRREEDVDLGWSPSSRPRSTWPDVGCAQGALPVARVVFDPRTVREARDGQRGVKAQVQPSSGSVQGTLEEVEGHLRVEDPRSLLRRPDPGRRPITVKLLVREHKRDSGTHARYLYTTDLQRGSRGGLPGRRSRSSKGRQGPGTPRSGGGRGFRVTSRSSP</sequence>
<protein>
    <submittedName>
        <fullName evidence="2">Uncharacterized protein</fullName>
    </submittedName>
</protein>
<dbReference type="HOGENOM" id="CLU_095210_0_0_2"/>
<feature type="region of interest" description="Disordered" evidence="1">
    <location>
        <begin position="198"/>
        <end position="255"/>
    </location>
</feature>
<dbReference type="STRING" id="671065.MetMK1DRAFT_00033220"/>
<keyword evidence="3" id="KW-1185">Reference proteome</keyword>
<dbReference type="EMBL" id="JH597770">
    <property type="protein sequence ID" value="EHP68874.1"/>
    <property type="molecule type" value="Genomic_DNA"/>
</dbReference>
<evidence type="ECO:0000313" key="2">
    <source>
        <dbReference type="EMBL" id="EHP68874.1"/>
    </source>
</evidence>
<dbReference type="AlphaFoldDB" id="H2C9P8"/>
<reference evidence="2 3" key="1">
    <citation type="submission" date="2012-01" db="EMBL/GenBank/DDBJ databases">
        <title>Improved High-Quality Draft sequence of Metallosphaera yellowstonensis MK1.</title>
        <authorList>
            <consortium name="US DOE Joint Genome Institute"/>
            <person name="Lucas S."/>
            <person name="Han J."/>
            <person name="Cheng J.-F."/>
            <person name="Goodwin L."/>
            <person name="Pitluck S."/>
            <person name="Peters L."/>
            <person name="Teshima H."/>
            <person name="Detter J.C."/>
            <person name="Han C."/>
            <person name="Tapia R."/>
            <person name="Land M."/>
            <person name="Hauser L."/>
            <person name="Kyrpides N."/>
            <person name="Kozubal M."/>
            <person name="Macur R.E."/>
            <person name="Jay Z."/>
            <person name="Inskeep W."/>
            <person name="Woyke T."/>
        </authorList>
    </citation>
    <scope>NUCLEOTIDE SEQUENCE [LARGE SCALE GENOMIC DNA]</scope>
    <source>
        <strain evidence="2 3">MK1</strain>
    </source>
</reference>